<dbReference type="Pfam" id="PF05623">
    <property type="entry name" value="DUF789"/>
    <property type="match status" value="1"/>
</dbReference>
<dbReference type="Proteomes" id="UP001222027">
    <property type="component" value="Unassembled WGS sequence"/>
</dbReference>
<proteinExistence type="predicted"/>
<evidence type="ECO:0000313" key="2">
    <source>
        <dbReference type="Proteomes" id="UP001222027"/>
    </source>
</evidence>
<dbReference type="InterPro" id="IPR008507">
    <property type="entry name" value="DUF789"/>
</dbReference>
<keyword evidence="2" id="KW-1185">Reference proteome</keyword>
<protein>
    <recommendedName>
        <fullName evidence="3">DUF789 domain-containing protein</fullName>
    </recommendedName>
</protein>
<dbReference type="AlphaFoldDB" id="A0AAV8R7J3"/>
<accession>A0AAV8R7J3</accession>
<gene>
    <name evidence="1" type="ORF">OPV22_014647</name>
</gene>
<evidence type="ECO:0000313" key="1">
    <source>
        <dbReference type="EMBL" id="KAJ8492926.1"/>
    </source>
</evidence>
<name>A0AAV8R7J3_ENSVE</name>
<dbReference type="PANTHER" id="PTHR31343">
    <property type="entry name" value="T15D22.8"/>
    <property type="match status" value="1"/>
</dbReference>
<evidence type="ECO:0008006" key="3">
    <source>
        <dbReference type="Google" id="ProtNLM"/>
    </source>
</evidence>
<dbReference type="PANTHER" id="PTHR31343:SF29">
    <property type="entry name" value="DUF789 DOMAIN-CONTAINING PROTEIN"/>
    <property type="match status" value="1"/>
</dbReference>
<sequence>MITAAPLGFPLPDKEAKSRESFLAHITPSVPAYPLPKTCMRDLNNLWQPMGKEKAEYFTLGDLWEQYSEWSAYGAAVPIILDNHETVLQYYVPYLSAIQIYTNKSLPCSRMLLEESESESFSDDSESDKMSKSWDALSEDSMISQDSSLPGKEILGQIYLQYVEYGSPYKRMPLMDKVNELAQHFPGLMSFKSVEMSPASWMSVAWYPIYPIPMRNVQDLSACFLTYHTISASFQDNVVPGDSAKDYCPMVAKTNKWEQKKGSNSVTLSPFGLSTYKMQEGRIWRNPDTSDTEMMDNLYNAAQSWLMQLRVEHHDFEFFATR</sequence>
<reference evidence="1 2" key="1">
    <citation type="submission" date="2022-12" db="EMBL/GenBank/DDBJ databases">
        <title>Chromosome-scale assembly of the Ensete ventricosum genome.</title>
        <authorList>
            <person name="Dussert Y."/>
            <person name="Stocks J."/>
            <person name="Wendawek A."/>
            <person name="Woldeyes F."/>
            <person name="Nichols R.A."/>
            <person name="Borrell J.S."/>
        </authorList>
    </citation>
    <scope>NUCLEOTIDE SEQUENCE [LARGE SCALE GENOMIC DNA]</scope>
    <source>
        <strain evidence="2">cv. Maze</strain>
        <tissue evidence="1">Seeds</tissue>
    </source>
</reference>
<comment type="caution">
    <text evidence="1">The sequence shown here is derived from an EMBL/GenBank/DDBJ whole genome shotgun (WGS) entry which is preliminary data.</text>
</comment>
<organism evidence="1 2">
    <name type="scientific">Ensete ventricosum</name>
    <name type="common">Abyssinian banana</name>
    <name type="synonym">Musa ensete</name>
    <dbReference type="NCBI Taxonomy" id="4639"/>
    <lineage>
        <taxon>Eukaryota</taxon>
        <taxon>Viridiplantae</taxon>
        <taxon>Streptophyta</taxon>
        <taxon>Embryophyta</taxon>
        <taxon>Tracheophyta</taxon>
        <taxon>Spermatophyta</taxon>
        <taxon>Magnoliopsida</taxon>
        <taxon>Liliopsida</taxon>
        <taxon>Zingiberales</taxon>
        <taxon>Musaceae</taxon>
        <taxon>Ensete</taxon>
    </lineage>
</organism>
<dbReference type="EMBL" id="JAQQAF010000004">
    <property type="protein sequence ID" value="KAJ8492926.1"/>
    <property type="molecule type" value="Genomic_DNA"/>
</dbReference>